<evidence type="ECO:0000256" key="3">
    <source>
        <dbReference type="ARBA" id="ARBA00022692"/>
    </source>
</evidence>
<keyword evidence="10" id="KW-1185">Reference proteome</keyword>
<reference evidence="11" key="1">
    <citation type="submission" date="2025-08" db="UniProtKB">
        <authorList>
            <consortium name="RefSeq"/>
        </authorList>
    </citation>
    <scope>IDENTIFICATION</scope>
</reference>
<keyword evidence="4 8" id="KW-0732">Signal</keyword>
<evidence type="ECO:0000256" key="8">
    <source>
        <dbReference type="SAM" id="SignalP"/>
    </source>
</evidence>
<feature type="transmembrane region" description="Helical" evidence="7">
    <location>
        <begin position="212"/>
        <end position="245"/>
    </location>
</feature>
<dbReference type="Pfam" id="PF01105">
    <property type="entry name" value="EMP24_GP25L"/>
    <property type="match status" value="1"/>
</dbReference>
<dbReference type="GeneID" id="100198485"/>
<sequence>MLRFFFILGFFGQSVGKYLNMEVMAGKKECLYLYKKYGEWLTIEIRSNDDFDLSFSGPNESHILTKQRVRNHKAIRQTNSDGDYGFCFYNSYFHSSISVYFDYDYEIDSSGNLLSHEEKTLRRLKSEKEKILTLVMEKIGIRNNSMNQQIFLDSLKMETENIIENKNNISSYMERTFTLLSLHADQVETHLKYYKSRRIRHFHLQESNNFNVMLFSIIICFMIIISGLVQVVVIKSIFGISIVTWKFWRY</sequence>
<dbReference type="InterPro" id="IPR009038">
    <property type="entry name" value="GOLD_dom"/>
</dbReference>
<evidence type="ECO:0000256" key="6">
    <source>
        <dbReference type="ARBA" id="ARBA00023136"/>
    </source>
</evidence>
<protein>
    <submittedName>
        <fullName evidence="11">Transmembrane emp24 domain-containing protein 5 isoform X2</fullName>
    </submittedName>
</protein>
<feature type="domain" description="GOLD" evidence="9">
    <location>
        <begin position="18"/>
        <end position="239"/>
    </location>
</feature>
<evidence type="ECO:0000259" key="9">
    <source>
        <dbReference type="SMART" id="SM01190"/>
    </source>
</evidence>
<evidence type="ECO:0000313" key="10">
    <source>
        <dbReference type="Proteomes" id="UP001652625"/>
    </source>
</evidence>
<organism evidence="10 11">
    <name type="scientific">Hydra vulgaris</name>
    <name type="common">Hydra</name>
    <name type="synonym">Hydra attenuata</name>
    <dbReference type="NCBI Taxonomy" id="6087"/>
    <lineage>
        <taxon>Eukaryota</taxon>
        <taxon>Metazoa</taxon>
        <taxon>Cnidaria</taxon>
        <taxon>Hydrozoa</taxon>
        <taxon>Hydroidolina</taxon>
        <taxon>Anthoathecata</taxon>
        <taxon>Aplanulata</taxon>
        <taxon>Hydridae</taxon>
        <taxon>Hydra</taxon>
    </lineage>
</organism>
<evidence type="ECO:0000256" key="4">
    <source>
        <dbReference type="ARBA" id="ARBA00022729"/>
    </source>
</evidence>
<evidence type="ECO:0000256" key="5">
    <source>
        <dbReference type="ARBA" id="ARBA00022989"/>
    </source>
</evidence>
<comment type="subcellular location">
    <subcellularLocation>
        <location evidence="1">Membrane</location>
        <topology evidence="1">Single-pass type I membrane protein</topology>
    </subcellularLocation>
</comment>
<accession>A0ABM4BXQ9</accession>
<comment type="similarity">
    <text evidence="2">Belongs to the EMP24/GP25L family.</text>
</comment>
<dbReference type="SMART" id="SM01190">
    <property type="entry name" value="EMP24_GP25L"/>
    <property type="match status" value="1"/>
</dbReference>
<evidence type="ECO:0000256" key="2">
    <source>
        <dbReference type="ARBA" id="ARBA00007104"/>
    </source>
</evidence>
<evidence type="ECO:0000256" key="7">
    <source>
        <dbReference type="SAM" id="Phobius"/>
    </source>
</evidence>
<proteinExistence type="inferred from homology"/>
<gene>
    <name evidence="11" type="primary">LOC100198485</name>
</gene>
<keyword evidence="3 7" id="KW-0812">Transmembrane</keyword>
<keyword evidence="6 7" id="KW-0472">Membrane</keyword>
<dbReference type="InterPro" id="IPR015720">
    <property type="entry name" value="Emp24-like"/>
</dbReference>
<dbReference type="PANTHER" id="PTHR22811">
    <property type="entry name" value="TRANSMEMBRANE EMP24 DOMAIN-CONTAINING PROTEIN"/>
    <property type="match status" value="1"/>
</dbReference>
<keyword evidence="5 7" id="KW-1133">Transmembrane helix</keyword>
<feature type="signal peptide" evidence="8">
    <location>
        <begin position="1"/>
        <end position="16"/>
    </location>
</feature>
<name>A0ABM4BXQ9_HYDVU</name>
<evidence type="ECO:0000256" key="1">
    <source>
        <dbReference type="ARBA" id="ARBA00004479"/>
    </source>
</evidence>
<dbReference type="RefSeq" id="XP_065654003.1">
    <property type="nucleotide sequence ID" value="XM_065797931.1"/>
</dbReference>
<evidence type="ECO:0000313" key="11">
    <source>
        <dbReference type="RefSeq" id="XP_065654003.1"/>
    </source>
</evidence>
<dbReference type="Proteomes" id="UP001652625">
    <property type="component" value="Chromosome 05"/>
</dbReference>
<feature type="chain" id="PRO_5047393858" evidence="8">
    <location>
        <begin position="17"/>
        <end position="250"/>
    </location>
</feature>